<dbReference type="PROSITE" id="PS50011">
    <property type="entry name" value="PROTEIN_KINASE_DOM"/>
    <property type="match status" value="1"/>
</dbReference>
<evidence type="ECO:0000259" key="6">
    <source>
        <dbReference type="PROSITE" id="PS50011"/>
    </source>
</evidence>
<evidence type="ECO:0000256" key="4">
    <source>
        <dbReference type="ARBA" id="ARBA00022777"/>
    </source>
</evidence>
<keyword evidence="5" id="KW-0067">ATP-binding</keyword>
<dbReference type="InterPro" id="IPR011009">
    <property type="entry name" value="Kinase-like_dom_sf"/>
</dbReference>
<dbReference type="InterPro" id="IPR000719">
    <property type="entry name" value="Prot_kinase_dom"/>
</dbReference>
<organism evidence="7 8">
    <name type="scientific">Ananas comosus</name>
    <name type="common">Pineapple</name>
    <name type="synonym">Ananas ananas</name>
    <dbReference type="NCBI Taxonomy" id="4615"/>
    <lineage>
        <taxon>Eukaryota</taxon>
        <taxon>Viridiplantae</taxon>
        <taxon>Streptophyta</taxon>
        <taxon>Embryophyta</taxon>
        <taxon>Tracheophyta</taxon>
        <taxon>Spermatophyta</taxon>
        <taxon>Magnoliopsida</taxon>
        <taxon>Liliopsida</taxon>
        <taxon>Poales</taxon>
        <taxon>Bromeliaceae</taxon>
        <taxon>Bromelioideae</taxon>
        <taxon>Ananas</taxon>
    </lineage>
</organism>
<keyword evidence="4" id="KW-0418">Kinase</keyword>
<dbReference type="GO" id="GO:0005524">
    <property type="term" value="F:ATP binding"/>
    <property type="evidence" value="ECO:0007669"/>
    <property type="project" value="UniProtKB-KW"/>
</dbReference>
<gene>
    <name evidence="8" type="primary">LOC109720626</name>
</gene>
<keyword evidence="2" id="KW-0808">Transferase</keyword>
<dbReference type="PANTHER" id="PTHR43895">
    <property type="entry name" value="CALCIUM/CALMODULIN-DEPENDENT PROTEIN KINASE KINASE-RELATED"/>
    <property type="match status" value="1"/>
</dbReference>
<dbReference type="PANTHER" id="PTHR43895:SF33">
    <property type="entry name" value="PROTEIN KINASE DOMAIN-CONTAINING PROTEIN"/>
    <property type="match status" value="1"/>
</dbReference>
<name>A0A6P5G4G9_ANACO</name>
<protein>
    <submittedName>
        <fullName evidence="8">CBL-interacting serine/threonine-protein kinase 15-like</fullName>
    </submittedName>
</protein>
<dbReference type="Pfam" id="PF00069">
    <property type="entry name" value="Pkinase"/>
    <property type="match status" value="1"/>
</dbReference>
<evidence type="ECO:0000256" key="3">
    <source>
        <dbReference type="ARBA" id="ARBA00022741"/>
    </source>
</evidence>
<dbReference type="OrthoDB" id="193931at2759"/>
<proteinExistence type="predicted"/>
<dbReference type="GO" id="GO:0007165">
    <property type="term" value="P:signal transduction"/>
    <property type="evidence" value="ECO:0007669"/>
    <property type="project" value="TreeGrafter"/>
</dbReference>
<evidence type="ECO:0000256" key="1">
    <source>
        <dbReference type="ARBA" id="ARBA00022527"/>
    </source>
</evidence>
<reference evidence="8" key="2">
    <citation type="submission" date="2025-08" db="UniProtKB">
        <authorList>
            <consortium name="RefSeq"/>
        </authorList>
    </citation>
    <scope>IDENTIFICATION</scope>
    <source>
        <tissue evidence="8">Leaf</tissue>
    </source>
</reference>
<dbReference type="InterPro" id="IPR008271">
    <property type="entry name" value="Ser/Thr_kinase_AS"/>
</dbReference>
<dbReference type="GeneID" id="109720626"/>
<dbReference type="SUPFAM" id="SSF56112">
    <property type="entry name" value="Protein kinase-like (PK-like)"/>
    <property type="match status" value="1"/>
</dbReference>
<accession>A0A6P5G4G9</accession>
<sequence length="220" mass="23907">MREILPLDKVLDAPRDSATPNGASVQQGFDLLVDCSGHSGGSALRHAPARVLRVFMVGPQATSMKDRMNLQVSRELQFVGCIARSLDDSERPLVLSQKSTVHFAKCLELLRLQLDQHSISLGKLQGSPLCIGPLFHSAGRLLEIGSRNIVAALRYCHARSVVHRDVKPQNLLLARDGVLKLSDFGLAALAEQRGRDGRLRTACGTPAYAVLFINGSETFS</sequence>
<keyword evidence="3" id="KW-0547">Nucleotide-binding</keyword>
<evidence type="ECO:0000313" key="7">
    <source>
        <dbReference type="Proteomes" id="UP000515123"/>
    </source>
</evidence>
<dbReference type="RefSeq" id="XP_020103486.1">
    <property type="nucleotide sequence ID" value="XM_020247897.1"/>
</dbReference>
<dbReference type="PROSITE" id="PS00108">
    <property type="entry name" value="PROTEIN_KINASE_ST"/>
    <property type="match status" value="1"/>
</dbReference>
<dbReference type="Gene3D" id="1.10.510.10">
    <property type="entry name" value="Transferase(Phosphotransferase) domain 1"/>
    <property type="match status" value="1"/>
</dbReference>
<evidence type="ECO:0000256" key="2">
    <source>
        <dbReference type="ARBA" id="ARBA00022679"/>
    </source>
</evidence>
<dbReference type="GO" id="GO:0004674">
    <property type="term" value="F:protein serine/threonine kinase activity"/>
    <property type="evidence" value="ECO:0007669"/>
    <property type="project" value="UniProtKB-KW"/>
</dbReference>
<keyword evidence="1" id="KW-0723">Serine/threonine-protein kinase</keyword>
<reference evidence="7" key="1">
    <citation type="journal article" date="2015" name="Nat. Genet.">
        <title>The pineapple genome and the evolution of CAM photosynthesis.</title>
        <authorList>
            <person name="Ming R."/>
            <person name="VanBuren R."/>
            <person name="Wai C.M."/>
            <person name="Tang H."/>
            <person name="Schatz M.C."/>
            <person name="Bowers J.E."/>
            <person name="Lyons E."/>
            <person name="Wang M.L."/>
            <person name="Chen J."/>
            <person name="Biggers E."/>
            <person name="Zhang J."/>
            <person name="Huang L."/>
            <person name="Zhang L."/>
            <person name="Miao W."/>
            <person name="Zhang J."/>
            <person name="Ye Z."/>
            <person name="Miao C."/>
            <person name="Lin Z."/>
            <person name="Wang H."/>
            <person name="Zhou H."/>
            <person name="Yim W.C."/>
            <person name="Priest H.D."/>
            <person name="Zheng C."/>
            <person name="Woodhouse M."/>
            <person name="Edger P.P."/>
            <person name="Guyot R."/>
            <person name="Guo H.B."/>
            <person name="Guo H."/>
            <person name="Zheng G."/>
            <person name="Singh R."/>
            <person name="Sharma A."/>
            <person name="Min X."/>
            <person name="Zheng Y."/>
            <person name="Lee H."/>
            <person name="Gurtowski J."/>
            <person name="Sedlazeck F.J."/>
            <person name="Harkess A."/>
            <person name="McKain M.R."/>
            <person name="Liao Z."/>
            <person name="Fang J."/>
            <person name="Liu J."/>
            <person name="Zhang X."/>
            <person name="Zhang Q."/>
            <person name="Hu W."/>
            <person name="Qin Y."/>
            <person name="Wang K."/>
            <person name="Chen L.Y."/>
            <person name="Shirley N."/>
            <person name="Lin Y.R."/>
            <person name="Liu L.Y."/>
            <person name="Hernandez A.G."/>
            <person name="Wright C.L."/>
            <person name="Bulone V."/>
            <person name="Tuskan G.A."/>
            <person name="Heath K."/>
            <person name="Zee F."/>
            <person name="Moore P.H."/>
            <person name="Sunkar R."/>
            <person name="Leebens-Mack J.H."/>
            <person name="Mockler T."/>
            <person name="Bennetzen J.L."/>
            <person name="Freeling M."/>
            <person name="Sankoff D."/>
            <person name="Paterson A.H."/>
            <person name="Zhu X."/>
            <person name="Yang X."/>
            <person name="Smith J.A."/>
            <person name="Cushman J.C."/>
            <person name="Paull R.E."/>
            <person name="Yu Q."/>
        </authorList>
    </citation>
    <scope>NUCLEOTIDE SEQUENCE [LARGE SCALE GENOMIC DNA]</scope>
    <source>
        <strain evidence="7">cv. F153</strain>
    </source>
</reference>
<keyword evidence="7" id="KW-1185">Reference proteome</keyword>
<evidence type="ECO:0000256" key="5">
    <source>
        <dbReference type="ARBA" id="ARBA00022840"/>
    </source>
</evidence>
<dbReference type="Proteomes" id="UP000515123">
    <property type="component" value="Linkage group 1"/>
</dbReference>
<dbReference type="AlphaFoldDB" id="A0A6P5G4G9"/>
<feature type="domain" description="Protein kinase" evidence="6">
    <location>
        <begin position="1"/>
        <end position="220"/>
    </location>
</feature>
<evidence type="ECO:0000313" key="8">
    <source>
        <dbReference type="RefSeq" id="XP_020103486.1"/>
    </source>
</evidence>